<keyword evidence="2" id="KW-1185">Reference proteome</keyword>
<comment type="caution">
    <text evidence="1">The sequence shown here is derived from an EMBL/GenBank/DDBJ whole genome shotgun (WGS) entry which is preliminary data.</text>
</comment>
<dbReference type="Proteomes" id="UP000593568">
    <property type="component" value="Unassembled WGS sequence"/>
</dbReference>
<gene>
    <name evidence="1" type="ORF">Gotri_002449</name>
</gene>
<dbReference type="EMBL" id="JABEZW010000012">
    <property type="protein sequence ID" value="MBA0781528.1"/>
    <property type="molecule type" value="Genomic_DNA"/>
</dbReference>
<organism evidence="1 2">
    <name type="scientific">Gossypium trilobum</name>
    <dbReference type="NCBI Taxonomy" id="34281"/>
    <lineage>
        <taxon>Eukaryota</taxon>
        <taxon>Viridiplantae</taxon>
        <taxon>Streptophyta</taxon>
        <taxon>Embryophyta</taxon>
        <taxon>Tracheophyta</taxon>
        <taxon>Spermatophyta</taxon>
        <taxon>Magnoliopsida</taxon>
        <taxon>eudicotyledons</taxon>
        <taxon>Gunneridae</taxon>
        <taxon>Pentapetalae</taxon>
        <taxon>rosids</taxon>
        <taxon>malvids</taxon>
        <taxon>Malvales</taxon>
        <taxon>Malvaceae</taxon>
        <taxon>Malvoideae</taxon>
        <taxon>Gossypium</taxon>
    </lineage>
</organism>
<accession>A0A7J9F8M2</accession>
<dbReference type="AlphaFoldDB" id="A0A7J9F8M2"/>
<reference evidence="1 2" key="1">
    <citation type="journal article" date="2019" name="Genome Biol. Evol.">
        <title>Insights into the evolution of the New World diploid cottons (Gossypium, subgenus Houzingenia) based on genome sequencing.</title>
        <authorList>
            <person name="Grover C.E."/>
            <person name="Arick M.A. 2nd"/>
            <person name="Thrash A."/>
            <person name="Conover J.L."/>
            <person name="Sanders W.S."/>
            <person name="Peterson D.G."/>
            <person name="Frelichowski J.E."/>
            <person name="Scheffler J.A."/>
            <person name="Scheffler B.E."/>
            <person name="Wendel J.F."/>
        </authorList>
    </citation>
    <scope>NUCLEOTIDE SEQUENCE [LARGE SCALE GENOMIC DNA]</scope>
    <source>
        <strain evidence="1">8</strain>
        <tissue evidence="1">Leaf</tissue>
    </source>
</reference>
<sequence>MSGPIRCYYFDHCCCILGDIRPTFLQVP</sequence>
<evidence type="ECO:0000313" key="1">
    <source>
        <dbReference type="EMBL" id="MBA0781528.1"/>
    </source>
</evidence>
<proteinExistence type="predicted"/>
<name>A0A7J9F8M2_9ROSI</name>
<protein>
    <submittedName>
        <fullName evidence="1">Uncharacterized protein</fullName>
    </submittedName>
</protein>
<evidence type="ECO:0000313" key="2">
    <source>
        <dbReference type="Proteomes" id="UP000593568"/>
    </source>
</evidence>